<evidence type="ECO:0000259" key="2">
    <source>
        <dbReference type="Pfam" id="PF08239"/>
    </source>
</evidence>
<accession>A0ABW3Y6Q8</accession>
<dbReference type="InterPro" id="IPR003646">
    <property type="entry name" value="SH3-like_bac-type"/>
</dbReference>
<comment type="caution">
    <text evidence="3">The sequence shown here is derived from an EMBL/GenBank/DDBJ whole genome shotgun (WGS) entry which is preliminary data.</text>
</comment>
<name>A0ABW3Y6Q8_9FLAO</name>
<organism evidence="3 4">
    <name type="scientific">Namhaeicola litoreus</name>
    <dbReference type="NCBI Taxonomy" id="1052145"/>
    <lineage>
        <taxon>Bacteria</taxon>
        <taxon>Pseudomonadati</taxon>
        <taxon>Bacteroidota</taxon>
        <taxon>Flavobacteriia</taxon>
        <taxon>Flavobacteriales</taxon>
        <taxon>Flavobacteriaceae</taxon>
        <taxon>Namhaeicola</taxon>
    </lineage>
</organism>
<evidence type="ECO:0000313" key="3">
    <source>
        <dbReference type="EMBL" id="MFD1316953.1"/>
    </source>
</evidence>
<evidence type="ECO:0000256" key="1">
    <source>
        <dbReference type="SAM" id="SignalP"/>
    </source>
</evidence>
<proteinExistence type="predicted"/>
<dbReference type="Gene3D" id="2.30.30.40">
    <property type="entry name" value="SH3 Domains"/>
    <property type="match status" value="1"/>
</dbReference>
<feature type="signal peptide" evidence="1">
    <location>
        <begin position="1"/>
        <end position="21"/>
    </location>
</feature>
<feature type="domain" description="SH3b" evidence="2">
    <location>
        <begin position="35"/>
        <end position="87"/>
    </location>
</feature>
<sequence length="253" mass="29431">MTTLKFYILTLLTFCSLSLLAQNGPAIINDSDGFTNVRSGPGTNYEVIDTLFNEDFFYFKFDDNSDWTKVTAWKGRQIEGFIHKSRIQEVKNLDNNSLKEIILKVLDRQRVLADNFRAAWKAKDSLAYRTTIRELENYSDTKYDPILQVIPKYFCSTNDIEIIDKFFATMWADQGSANEMPSFSIGDCFICNPDLVMKRLEKIMDNEQKILILNHIEWGLMNHFDVDEDGSSDDKEFNRLIERINKERKKASP</sequence>
<dbReference type="EMBL" id="JBHTMY010000005">
    <property type="protein sequence ID" value="MFD1316953.1"/>
    <property type="molecule type" value="Genomic_DNA"/>
</dbReference>
<dbReference type="RefSeq" id="WP_377180513.1">
    <property type="nucleotide sequence ID" value="NZ_JBHTMY010000005.1"/>
</dbReference>
<feature type="chain" id="PRO_5046636563" evidence="1">
    <location>
        <begin position="22"/>
        <end position="253"/>
    </location>
</feature>
<reference evidence="4" key="1">
    <citation type="journal article" date="2019" name="Int. J. Syst. Evol. Microbiol.">
        <title>The Global Catalogue of Microorganisms (GCM) 10K type strain sequencing project: providing services to taxonomists for standard genome sequencing and annotation.</title>
        <authorList>
            <consortium name="The Broad Institute Genomics Platform"/>
            <consortium name="The Broad Institute Genome Sequencing Center for Infectious Disease"/>
            <person name="Wu L."/>
            <person name="Ma J."/>
        </authorList>
    </citation>
    <scope>NUCLEOTIDE SEQUENCE [LARGE SCALE GENOMIC DNA]</scope>
    <source>
        <strain evidence="4">CCUG 61485</strain>
    </source>
</reference>
<protein>
    <submittedName>
        <fullName evidence="3">SH3 domain-containing protein</fullName>
    </submittedName>
</protein>
<dbReference type="Proteomes" id="UP001597201">
    <property type="component" value="Unassembled WGS sequence"/>
</dbReference>
<gene>
    <name evidence="3" type="ORF">ACFQ39_15100</name>
</gene>
<dbReference type="Pfam" id="PF08239">
    <property type="entry name" value="SH3_3"/>
    <property type="match status" value="1"/>
</dbReference>
<keyword evidence="4" id="KW-1185">Reference proteome</keyword>
<evidence type="ECO:0000313" key="4">
    <source>
        <dbReference type="Proteomes" id="UP001597201"/>
    </source>
</evidence>
<keyword evidence="1" id="KW-0732">Signal</keyword>